<evidence type="ECO:0000313" key="1">
    <source>
        <dbReference type="EMBL" id="ATG43661.1"/>
    </source>
</evidence>
<accession>A0AAN1GRF5</accession>
<dbReference type="Proteomes" id="UP000218606">
    <property type="component" value="Chromosome"/>
</dbReference>
<dbReference type="EMBL" id="CP010767">
    <property type="protein sequence ID" value="ATG43661.1"/>
    <property type="molecule type" value="Genomic_DNA"/>
</dbReference>
<proteinExistence type="predicted"/>
<name>A0AAN1GRF5_9RHOB</name>
<evidence type="ECO:0000313" key="2">
    <source>
        <dbReference type="Proteomes" id="UP000218606"/>
    </source>
</evidence>
<sequence>MSAMEQLTAASVRLQQTADLFQQGAEKINNLFLQFPPDMITTHTVGPDGTYPDIEAAWLAIKDVPIFGKLVLKVLPDHPDIDKRVVIGPHAYASNLSIEGEPGNPSAVRLTILDSAGDPPSRRLANGIEVSGMVGMRLNGVKFVGSGAGSNAVGLSIFDGSYILSDEGTVEFEGVNLGVFAKGGVWDTKGVKSVGCDSVVYAEDGGVVLMNGSDLTGNGPDAGAGLRANGSGHIDAGNTRFAQFRIAAIAAAGGTVDAINHQAEDCWMGMCAKGGTVTCGGDGAGSAKAVRCQFGYYGEEAGQMRAEGVTAENCRQAAYATGNSSLKMNNTRIIENNTGLVPNYASSAYFFEAIYYAFIEIGGTTYQHQRSSSYRTRATANGYIV</sequence>
<dbReference type="AlphaFoldDB" id="A0AAN1GRF5"/>
<gene>
    <name evidence="1" type="ORF">PhaeoP13_01724</name>
</gene>
<reference evidence="1 2" key="1">
    <citation type="journal article" date="2017" name="Front. Microbiol.">
        <title>Phaeobacter piscinae sp. nov., a species of the Roseobacter group and potential aquaculture probiont.</title>
        <authorList>
            <person name="Sonnenschein E.C."/>
            <person name="Phippen C.B.W."/>
            <person name="Nielsen K.F."/>
            <person name="Mateiu R.V."/>
            <person name="Melchiorsen J."/>
            <person name="Gram L."/>
            <person name="Overmann J."/>
            <person name="Freese H.M."/>
        </authorList>
    </citation>
    <scope>NUCLEOTIDE SEQUENCE [LARGE SCALE GENOMIC DNA]</scope>
    <source>
        <strain evidence="1 2">P13</strain>
    </source>
</reference>
<organism evidence="1 2">
    <name type="scientific">Phaeobacter piscinae</name>
    <dbReference type="NCBI Taxonomy" id="1580596"/>
    <lineage>
        <taxon>Bacteria</taxon>
        <taxon>Pseudomonadati</taxon>
        <taxon>Pseudomonadota</taxon>
        <taxon>Alphaproteobacteria</taxon>
        <taxon>Rhodobacterales</taxon>
        <taxon>Roseobacteraceae</taxon>
        <taxon>Phaeobacter</taxon>
    </lineage>
</organism>
<protein>
    <submittedName>
        <fullName evidence="1">Uncharacterized protein</fullName>
    </submittedName>
</protein>
<dbReference type="RefSeq" id="WP_096871472.1">
    <property type="nucleotide sequence ID" value="NZ_CP010767.1"/>
</dbReference>